<dbReference type="AlphaFoldDB" id="A0A2H3JSJ2"/>
<name>A0A2H3JSJ2_WOLCO</name>
<gene>
    <name evidence="1" type="ORF">WOLCODRAFT_151825</name>
</gene>
<dbReference type="OrthoDB" id="2783023at2759"/>
<dbReference type="Proteomes" id="UP000218811">
    <property type="component" value="Unassembled WGS sequence"/>
</dbReference>
<sequence length="126" mass="14326">MHAYKNLISVLDDFCVDIMRQKKARKHGIGSIILSEIAHVSDEPLEPAHMLVKLLLPTASVITNAIPAHVYMIGHLPDARYDTSFVSWKDPEEIADHEIWASREAVQLRLDMMSERCCNIYPPTPF</sequence>
<reference evidence="1 2" key="1">
    <citation type="journal article" date="2012" name="Science">
        <title>The Paleozoic origin of enzymatic lignin decomposition reconstructed from 31 fungal genomes.</title>
        <authorList>
            <person name="Floudas D."/>
            <person name="Binder M."/>
            <person name="Riley R."/>
            <person name="Barry K."/>
            <person name="Blanchette R.A."/>
            <person name="Henrissat B."/>
            <person name="Martinez A.T."/>
            <person name="Otillar R."/>
            <person name="Spatafora J.W."/>
            <person name="Yadav J.S."/>
            <person name="Aerts A."/>
            <person name="Benoit I."/>
            <person name="Boyd A."/>
            <person name="Carlson A."/>
            <person name="Copeland A."/>
            <person name="Coutinho P.M."/>
            <person name="de Vries R.P."/>
            <person name="Ferreira P."/>
            <person name="Findley K."/>
            <person name="Foster B."/>
            <person name="Gaskell J."/>
            <person name="Glotzer D."/>
            <person name="Gorecki P."/>
            <person name="Heitman J."/>
            <person name="Hesse C."/>
            <person name="Hori C."/>
            <person name="Igarashi K."/>
            <person name="Jurgens J.A."/>
            <person name="Kallen N."/>
            <person name="Kersten P."/>
            <person name="Kohler A."/>
            <person name="Kuees U."/>
            <person name="Kumar T.K.A."/>
            <person name="Kuo A."/>
            <person name="LaButti K."/>
            <person name="Larrondo L.F."/>
            <person name="Lindquist E."/>
            <person name="Ling A."/>
            <person name="Lombard V."/>
            <person name="Lucas S."/>
            <person name="Lundell T."/>
            <person name="Martin R."/>
            <person name="McLaughlin D.J."/>
            <person name="Morgenstern I."/>
            <person name="Morin E."/>
            <person name="Murat C."/>
            <person name="Nagy L.G."/>
            <person name="Nolan M."/>
            <person name="Ohm R.A."/>
            <person name="Patyshakuliyeva A."/>
            <person name="Rokas A."/>
            <person name="Ruiz-Duenas F.J."/>
            <person name="Sabat G."/>
            <person name="Salamov A."/>
            <person name="Samejima M."/>
            <person name="Schmutz J."/>
            <person name="Slot J.C."/>
            <person name="St John F."/>
            <person name="Stenlid J."/>
            <person name="Sun H."/>
            <person name="Sun S."/>
            <person name="Syed K."/>
            <person name="Tsang A."/>
            <person name="Wiebenga A."/>
            <person name="Young D."/>
            <person name="Pisabarro A."/>
            <person name="Eastwood D.C."/>
            <person name="Martin F."/>
            <person name="Cullen D."/>
            <person name="Grigoriev I.V."/>
            <person name="Hibbett D.S."/>
        </authorList>
    </citation>
    <scope>NUCLEOTIDE SEQUENCE [LARGE SCALE GENOMIC DNA]</scope>
    <source>
        <strain evidence="1 2">MD-104</strain>
    </source>
</reference>
<dbReference type="OMA" id="IADHEIW"/>
<keyword evidence="2" id="KW-1185">Reference proteome</keyword>
<protein>
    <submittedName>
        <fullName evidence="1">Uncharacterized protein</fullName>
    </submittedName>
</protein>
<proteinExistence type="predicted"/>
<accession>A0A2H3JSJ2</accession>
<evidence type="ECO:0000313" key="1">
    <source>
        <dbReference type="EMBL" id="PCH41769.1"/>
    </source>
</evidence>
<organism evidence="1 2">
    <name type="scientific">Wolfiporia cocos (strain MD-104)</name>
    <name type="common">Brown rot fungus</name>
    <dbReference type="NCBI Taxonomy" id="742152"/>
    <lineage>
        <taxon>Eukaryota</taxon>
        <taxon>Fungi</taxon>
        <taxon>Dikarya</taxon>
        <taxon>Basidiomycota</taxon>
        <taxon>Agaricomycotina</taxon>
        <taxon>Agaricomycetes</taxon>
        <taxon>Polyporales</taxon>
        <taxon>Phaeolaceae</taxon>
        <taxon>Wolfiporia</taxon>
    </lineage>
</organism>
<dbReference type="EMBL" id="KB468113">
    <property type="protein sequence ID" value="PCH41769.1"/>
    <property type="molecule type" value="Genomic_DNA"/>
</dbReference>
<evidence type="ECO:0000313" key="2">
    <source>
        <dbReference type="Proteomes" id="UP000218811"/>
    </source>
</evidence>